<protein>
    <submittedName>
        <fullName evidence="2">Uncharacterized protein</fullName>
    </submittedName>
</protein>
<dbReference type="Proteomes" id="UP000005532">
    <property type="component" value="Unassembled WGS sequence"/>
</dbReference>
<dbReference type="EMBL" id="ACQL01000069">
    <property type="protein sequence ID" value="EER47476.1"/>
    <property type="molecule type" value="Genomic_DNA"/>
</dbReference>
<keyword evidence="1" id="KW-1133">Transmembrane helix</keyword>
<name>C5S0P3_9PAST</name>
<evidence type="ECO:0000256" key="1">
    <source>
        <dbReference type="SAM" id="Phobius"/>
    </source>
</evidence>
<keyword evidence="1" id="KW-0812">Transmembrane</keyword>
<sequence>MDILFISYFVVLKADDLLCSQRKENDLVKKKFFTLYFQLREICAVLILVINIGYFLCGEK</sequence>
<evidence type="ECO:0000313" key="2">
    <source>
        <dbReference type="EMBL" id="EER47476.1"/>
    </source>
</evidence>
<proteinExistence type="predicted"/>
<feature type="transmembrane region" description="Helical" evidence="1">
    <location>
        <begin position="35"/>
        <end position="57"/>
    </location>
</feature>
<evidence type="ECO:0000313" key="3">
    <source>
        <dbReference type="Proteomes" id="UP000005532"/>
    </source>
</evidence>
<reference evidence="2 3" key="1">
    <citation type="journal article" date="2010" name="Vet. Microbiol.">
        <title>Production of haemolysins by strains of the Actinobacillus minor/porcitonsillarum complex.</title>
        <authorList>
            <person name="Arya G."/>
            <person name="Niven D.F."/>
        </authorList>
    </citation>
    <scope>NUCLEOTIDE SEQUENCE [LARGE SCALE GENOMIC DNA]</scope>
    <source>
        <strain evidence="2 3">NM305</strain>
    </source>
</reference>
<keyword evidence="1" id="KW-0472">Membrane</keyword>
<gene>
    <name evidence="2" type="ORF">AM305_07343</name>
</gene>
<organism evidence="2 3">
    <name type="scientific">Actinobacillus minor NM305</name>
    <dbReference type="NCBI Taxonomy" id="637911"/>
    <lineage>
        <taxon>Bacteria</taxon>
        <taxon>Pseudomonadati</taxon>
        <taxon>Pseudomonadota</taxon>
        <taxon>Gammaproteobacteria</taxon>
        <taxon>Pasteurellales</taxon>
        <taxon>Pasteurellaceae</taxon>
        <taxon>Actinobacillus</taxon>
    </lineage>
</organism>
<comment type="caution">
    <text evidence="2">The sequence shown here is derived from an EMBL/GenBank/DDBJ whole genome shotgun (WGS) entry which is preliminary data.</text>
</comment>
<dbReference type="AlphaFoldDB" id="C5S0P3"/>
<accession>C5S0P3</accession>